<accession>A0ABZ3C353</accession>
<dbReference type="Proteomes" id="UP001449178">
    <property type="component" value="Chromosome"/>
</dbReference>
<dbReference type="Pfam" id="PF00156">
    <property type="entry name" value="Pribosyltran"/>
    <property type="match status" value="1"/>
</dbReference>
<dbReference type="EMBL" id="CP150637">
    <property type="protein sequence ID" value="WZW88637.1"/>
    <property type="molecule type" value="Genomic_DNA"/>
</dbReference>
<proteinExistence type="predicted"/>
<dbReference type="Gene3D" id="3.40.50.2020">
    <property type="match status" value="1"/>
</dbReference>
<dbReference type="InterPro" id="IPR000836">
    <property type="entry name" value="PRTase_dom"/>
</dbReference>
<evidence type="ECO:0000259" key="1">
    <source>
        <dbReference type="Pfam" id="PF00156"/>
    </source>
</evidence>
<gene>
    <name evidence="2" type="ORF">WMO13_04410</name>
</gene>
<keyword evidence="2" id="KW-0808">Transferase</keyword>
<dbReference type="RefSeq" id="WP_026878113.1">
    <property type="nucleotide sequence ID" value="NZ_AZOD01000001.1"/>
</dbReference>
<keyword evidence="3" id="KW-1185">Reference proteome</keyword>
<sequence>MGIDVVNKRIFFAENHQKLLDTSEIEKPWVDEIRYQSEKMIIYSIFKRRRSKRGNSRGDGNPFIYALKQQKGYQMKCSEIVKIKPFFEHNLSVCLNALDFDCIVLSPSYYGITNFLASRILRVKPNISIYKGVFQKVKNADILQQIETNILPKVKDSSDRRFYTSLLHELTKYSDVSFSMKNIRPKYRKGLLVYKFSSCFDTQTLKGKKALLIDDLLSTGTSLWAAKNLLERKNILSVQFLCLFSAL</sequence>
<evidence type="ECO:0000313" key="3">
    <source>
        <dbReference type="Proteomes" id="UP001449178"/>
    </source>
</evidence>
<protein>
    <submittedName>
        <fullName evidence="2">Phosphoribosyltransferase</fullName>
    </submittedName>
</protein>
<dbReference type="InterPro" id="IPR029057">
    <property type="entry name" value="PRTase-like"/>
</dbReference>
<keyword evidence="2" id="KW-0328">Glycosyltransferase</keyword>
<dbReference type="CDD" id="cd06223">
    <property type="entry name" value="PRTases_typeI"/>
    <property type="match status" value="1"/>
</dbReference>
<name>A0ABZ3C353_9GAMM</name>
<dbReference type="GO" id="GO:0016757">
    <property type="term" value="F:glycosyltransferase activity"/>
    <property type="evidence" value="ECO:0007669"/>
    <property type="project" value="UniProtKB-KW"/>
</dbReference>
<organism evidence="2 3">
    <name type="scientific">Ignatzschineria larvae DSM 13226</name>
    <dbReference type="NCBI Taxonomy" id="1111732"/>
    <lineage>
        <taxon>Bacteria</taxon>
        <taxon>Pseudomonadati</taxon>
        <taxon>Pseudomonadota</taxon>
        <taxon>Gammaproteobacteria</taxon>
        <taxon>Cardiobacteriales</taxon>
        <taxon>Ignatzschineriaceae</taxon>
        <taxon>Ignatzschineria</taxon>
    </lineage>
</organism>
<evidence type="ECO:0000313" key="2">
    <source>
        <dbReference type="EMBL" id="WZW88637.1"/>
    </source>
</evidence>
<reference evidence="2 3" key="1">
    <citation type="submission" date="2024-03" db="EMBL/GenBank/DDBJ databases">
        <title>Complete Genome Sequence and Annotation of Ignatzschineria larvae DSM 13226.</title>
        <authorList>
            <person name="Cantrell E."/>
            <person name="Burcham Z.M."/>
        </authorList>
    </citation>
    <scope>NUCLEOTIDE SEQUENCE [LARGE SCALE GENOMIC DNA]</scope>
    <source>
        <strain evidence="2 3">DSM 13226</strain>
    </source>
</reference>
<feature type="domain" description="Phosphoribosyltransferase" evidence="1">
    <location>
        <begin position="201"/>
        <end position="245"/>
    </location>
</feature>
<dbReference type="SUPFAM" id="SSF53271">
    <property type="entry name" value="PRTase-like"/>
    <property type="match status" value="1"/>
</dbReference>